<keyword evidence="6" id="KW-1185">Reference proteome</keyword>
<protein>
    <recommendedName>
        <fullName evidence="3">Bacterial proteasome activator</fullName>
    </recommendedName>
</protein>
<sequence length="107" mass="11487">MSRPADPATLTRLGSMVAQLLEEMHTAPLDGPGRDRLRDVHSRALGEVRDRLPTELRGELDRLARPPEPGRPASGAELRIMQAQLVGWLEGVFAGAAFADALGDGHA</sequence>
<gene>
    <name evidence="5" type="ORF">HF526_09430</name>
</gene>
<dbReference type="InterPro" id="IPR019695">
    <property type="entry name" value="Proteasome_act"/>
</dbReference>
<comment type="subunit">
    <text evidence="2">Forms a homooligomeric, either hexameric or heptameric, ring-like structure which stacks co-axially with the proteasomal alpha-rings.</text>
</comment>
<keyword evidence="4" id="KW-0647">Proteasome</keyword>
<evidence type="ECO:0000256" key="2">
    <source>
        <dbReference type="ARBA" id="ARBA00011402"/>
    </source>
</evidence>
<name>A0ABX1SAZ0_9PSEU</name>
<comment type="caution">
    <text evidence="5">The sequence shown here is derived from an EMBL/GenBank/DDBJ whole genome shotgun (WGS) entry which is preliminary data.</text>
</comment>
<dbReference type="Pfam" id="PF10759">
    <property type="entry name" value="BPA"/>
    <property type="match status" value="1"/>
</dbReference>
<evidence type="ECO:0000256" key="4">
    <source>
        <dbReference type="ARBA" id="ARBA00022942"/>
    </source>
</evidence>
<evidence type="ECO:0000256" key="1">
    <source>
        <dbReference type="ARBA" id="ARBA00006639"/>
    </source>
</evidence>
<dbReference type="Proteomes" id="UP000820669">
    <property type="component" value="Unassembled WGS sequence"/>
</dbReference>
<accession>A0ABX1SAZ0</accession>
<dbReference type="RefSeq" id="WP_169380982.1">
    <property type="nucleotide sequence ID" value="NZ_JAAXLA010000013.1"/>
</dbReference>
<reference evidence="5 6" key="1">
    <citation type="submission" date="2020-04" db="EMBL/GenBank/DDBJ databases">
        <authorList>
            <person name="Klaysubun C."/>
            <person name="Duangmal K."/>
            <person name="Lipun K."/>
        </authorList>
    </citation>
    <scope>NUCLEOTIDE SEQUENCE [LARGE SCALE GENOMIC DNA]</scope>
    <source>
        <strain evidence="5 6">K10HN5</strain>
    </source>
</reference>
<evidence type="ECO:0000313" key="5">
    <source>
        <dbReference type="EMBL" id="NMH97531.1"/>
    </source>
</evidence>
<comment type="similarity">
    <text evidence="1">Belongs to the Bpa family.</text>
</comment>
<dbReference type="EMBL" id="JAAXLA010000013">
    <property type="protein sequence ID" value="NMH97531.1"/>
    <property type="molecule type" value="Genomic_DNA"/>
</dbReference>
<evidence type="ECO:0000256" key="3">
    <source>
        <dbReference type="ARBA" id="ARBA00014831"/>
    </source>
</evidence>
<organism evidence="5 6">
    <name type="scientific">Pseudonocardia acidicola</name>
    <dbReference type="NCBI Taxonomy" id="2724939"/>
    <lineage>
        <taxon>Bacteria</taxon>
        <taxon>Bacillati</taxon>
        <taxon>Actinomycetota</taxon>
        <taxon>Actinomycetes</taxon>
        <taxon>Pseudonocardiales</taxon>
        <taxon>Pseudonocardiaceae</taxon>
        <taxon>Pseudonocardia</taxon>
    </lineage>
</organism>
<proteinExistence type="inferred from homology"/>
<evidence type="ECO:0000313" key="6">
    <source>
        <dbReference type="Proteomes" id="UP000820669"/>
    </source>
</evidence>